<evidence type="ECO:0000259" key="1">
    <source>
        <dbReference type="PROSITE" id="PS51677"/>
    </source>
</evidence>
<dbReference type="Gene3D" id="3.20.20.370">
    <property type="entry name" value="Glycoside hydrolase/deacetylase"/>
    <property type="match status" value="1"/>
</dbReference>
<evidence type="ECO:0000313" key="3">
    <source>
        <dbReference type="Proteomes" id="UP001500657"/>
    </source>
</evidence>
<comment type="caution">
    <text evidence="2">The sequence shown here is derived from an EMBL/GenBank/DDBJ whole genome shotgun (WGS) entry which is preliminary data.</text>
</comment>
<gene>
    <name evidence="2" type="ORF">GCM10009126_17350</name>
</gene>
<dbReference type="Pfam" id="PF11959">
    <property type="entry name" value="DUF3473"/>
    <property type="match status" value="1"/>
</dbReference>
<dbReference type="EMBL" id="BAAAFO010000003">
    <property type="protein sequence ID" value="GAA0252579.1"/>
    <property type="molecule type" value="Genomic_DNA"/>
</dbReference>
<dbReference type="InterPro" id="IPR022560">
    <property type="entry name" value="DUF3473"/>
</dbReference>
<dbReference type="InterPro" id="IPR045235">
    <property type="entry name" value="PuuE_HpPgdA-like"/>
</dbReference>
<accession>A0ABP3E8A1</accession>
<proteinExistence type="predicted"/>
<organism evidence="2 3">
    <name type="scientific">Rhodanobacter caeni</name>
    <dbReference type="NCBI Taxonomy" id="657654"/>
    <lineage>
        <taxon>Bacteria</taxon>
        <taxon>Pseudomonadati</taxon>
        <taxon>Pseudomonadota</taxon>
        <taxon>Gammaproteobacteria</taxon>
        <taxon>Lysobacterales</taxon>
        <taxon>Rhodanobacteraceae</taxon>
        <taxon>Rhodanobacter</taxon>
    </lineage>
</organism>
<feature type="domain" description="NodB homology" evidence="1">
    <location>
        <begin position="33"/>
        <end position="172"/>
    </location>
</feature>
<name>A0ABP3E8A1_9GAMM</name>
<sequence>MAFPEEGQVNAVAQPAAIVNAMTVDVEDYFQVSAFEQCIRREDWPQWPVRVENNTRRVLELFAHKGVHATFFVLGWVAERFPALVRDISAAGHEVASHGYGHERVTTLSREEFRHSIVHSKQLLEDLTGTAVLGYRAPSYSIGPGTLWAHDALREAGYRYSSSIVPLHHDLYGMPTAPRFAFVSEASGMLEIPVTTARRWGRNWPCGGGGYFRLLPYALFKRGLHRVNRHEQSPGVFYFHPWEIDPGQPRVPGVSRKNRVRHYLNLTRTVPRLEQLMRDFRFDRMDRVFLADGQGDYPVVALQPGEQRAN</sequence>
<dbReference type="Pfam" id="PF01522">
    <property type="entry name" value="Polysacc_deac_1"/>
    <property type="match status" value="1"/>
</dbReference>
<protein>
    <submittedName>
        <fullName evidence="2">DUF3473 domain-containing protein</fullName>
    </submittedName>
</protein>
<dbReference type="InterPro" id="IPR011330">
    <property type="entry name" value="Glyco_hydro/deAcase_b/a-brl"/>
</dbReference>
<dbReference type="InterPro" id="IPR002509">
    <property type="entry name" value="NODB_dom"/>
</dbReference>
<reference evidence="3" key="1">
    <citation type="journal article" date="2019" name="Int. J. Syst. Evol. Microbiol.">
        <title>The Global Catalogue of Microorganisms (GCM) 10K type strain sequencing project: providing services to taxonomists for standard genome sequencing and annotation.</title>
        <authorList>
            <consortium name="The Broad Institute Genomics Platform"/>
            <consortium name="The Broad Institute Genome Sequencing Center for Infectious Disease"/>
            <person name="Wu L."/>
            <person name="Ma J."/>
        </authorList>
    </citation>
    <scope>NUCLEOTIDE SEQUENCE [LARGE SCALE GENOMIC DNA]</scope>
    <source>
        <strain evidence="3">JCM 16242</strain>
    </source>
</reference>
<dbReference type="Proteomes" id="UP001500657">
    <property type="component" value="Unassembled WGS sequence"/>
</dbReference>
<dbReference type="NCBIfam" id="TIGR03006">
    <property type="entry name" value="pepcterm_polyde"/>
    <property type="match status" value="1"/>
</dbReference>
<dbReference type="PROSITE" id="PS51677">
    <property type="entry name" value="NODB"/>
    <property type="match status" value="1"/>
</dbReference>
<dbReference type="SUPFAM" id="SSF88713">
    <property type="entry name" value="Glycoside hydrolase/deacetylase"/>
    <property type="match status" value="1"/>
</dbReference>
<keyword evidence="3" id="KW-1185">Reference proteome</keyword>
<dbReference type="CDD" id="cd10941">
    <property type="entry name" value="CE4_PuuE_HpPgdA_like_2"/>
    <property type="match status" value="1"/>
</dbReference>
<evidence type="ECO:0000313" key="2">
    <source>
        <dbReference type="EMBL" id="GAA0252579.1"/>
    </source>
</evidence>
<dbReference type="InterPro" id="IPR014344">
    <property type="entry name" value="XrtA_polysacc_deacetyl"/>
</dbReference>
<dbReference type="PANTHER" id="PTHR47561">
    <property type="entry name" value="POLYSACCHARIDE DEACETYLASE FAMILY PROTEIN (AFU_ORTHOLOGUE AFUA_6G05030)"/>
    <property type="match status" value="1"/>
</dbReference>
<dbReference type="PANTHER" id="PTHR47561:SF1">
    <property type="entry name" value="POLYSACCHARIDE DEACETYLASE FAMILY PROTEIN (AFU_ORTHOLOGUE AFUA_6G05030)"/>
    <property type="match status" value="1"/>
</dbReference>